<dbReference type="OrthoDB" id="70899at2759"/>
<reference evidence="2" key="1">
    <citation type="submission" date="2014-05" db="EMBL/GenBank/DDBJ databases">
        <authorList>
            <person name="Chronopoulou M."/>
        </authorList>
    </citation>
    <scope>NUCLEOTIDE SEQUENCE</scope>
    <source>
        <tissue evidence="2">Whole organism</tissue>
    </source>
</reference>
<dbReference type="GO" id="GO:0032039">
    <property type="term" value="C:integrator complex"/>
    <property type="evidence" value="ECO:0007669"/>
    <property type="project" value="InterPro"/>
</dbReference>
<name>A0A0K2VER1_LEPSM</name>
<organism evidence="2">
    <name type="scientific">Lepeophtheirus salmonis</name>
    <name type="common">Salmon louse</name>
    <name type="synonym">Caligus salmonis</name>
    <dbReference type="NCBI Taxonomy" id="72036"/>
    <lineage>
        <taxon>Eukaryota</taxon>
        <taxon>Metazoa</taxon>
        <taxon>Ecdysozoa</taxon>
        <taxon>Arthropoda</taxon>
        <taxon>Crustacea</taxon>
        <taxon>Multicrustacea</taxon>
        <taxon>Hexanauplia</taxon>
        <taxon>Copepoda</taxon>
        <taxon>Siphonostomatoida</taxon>
        <taxon>Caligidae</taxon>
        <taxon>Lepeophtheirus</taxon>
    </lineage>
</organism>
<protein>
    <submittedName>
        <fullName evidence="2">Uncharacterized protein</fullName>
    </submittedName>
</protein>
<dbReference type="InterPro" id="IPR029321">
    <property type="entry name" value="INTS2"/>
</dbReference>
<dbReference type="EMBL" id="HACA01031662">
    <property type="protein sequence ID" value="CDW49023.1"/>
    <property type="molecule type" value="Transcribed_RNA"/>
</dbReference>
<evidence type="ECO:0000256" key="1">
    <source>
        <dbReference type="SAM" id="MobiDB-lite"/>
    </source>
</evidence>
<accession>A0A0K2VER1</accession>
<dbReference type="Pfam" id="PF14750">
    <property type="entry name" value="INTS2"/>
    <property type="match status" value="1"/>
</dbReference>
<dbReference type="AlphaFoldDB" id="A0A0K2VER1"/>
<proteinExistence type="predicted"/>
<sequence>MPPVLPSFVRICKAFPPLMDDAVSLLLQYARISLNEASMNRHYVSGEEEEEDSINGMGIPPLEDHNKKPSLEDKIVALRDIMDYSGQKNKEGRCSSLLSEIQKTLNDIVENSLLDKRIF</sequence>
<feature type="region of interest" description="Disordered" evidence="1">
    <location>
        <begin position="43"/>
        <end position="67"/>
    </location>
</feature>
<evidence type="ECO:0000313" key="2">
    <source>
        <dbReference type="EMBL" id="CDW49023.1"/>
    </source>
</evidence>